<protein>
    <submittedName>
        <fullName evidence="2">Uncharacterized protein</fullName>
    </submittedName>
</protein>
<gene>
    <name evidence="2" type="ORF">ZIOFF_011828</name>
</gene>
<dbReference type="Proteomes" id="UP000734854">
    <property type="component" value="Unassembled WGS sequence"/>
</dbReference>
<evidence type="ECO:0000256" key="1">
    <source>
        <dbReference type="SAM" id="Phobius"/>
    </source>
</evidence>
<dbReference type="EMBL" id="JACMSC010000003">
    <property type="protein sequence ID" value="KAG6529616.1"/>
    <property type="molecule type" value="Genomic_DNA"/>
</dbReference>
<name>A0A8J5HMX3_ZINOF</name>
<proteinExistence type="predicted"/>
<accession>A0A8J5HMX3</accession>
<keyword evidence="1" id="KW-1133">Transmembrane helix</keyword>
<feature type="transmembrane region" description="Helical" evidence="1">
    <location>
        <begin position="7"/>
        <end position="29"/>
    </location>
</feature>
<evidence type="ECO:0000313" key="3">
    <source>
        <dbReference type="Proteomes" id="UP000734854"/>
    </source>
</evidence>
<reference evidence="2 3" key="1">
    <citation type="submission" date="2020-08" db="EMBL/GenBank/DDBJ databases">
        <title>Plant Genome Project.</title>
        <authorList>
            <person name="Zhang R.-G."/>
        </authorList>
    </citation>
    <scope>NUCLEOTIDE SEQUENCE [LARGE SCALE GENOMIC DNA]</scope>
    <source>
        <tissue evidence="2">Rhizome</tissue>
    </source>
</reference>
<keyword evidence="3" id="KW-1185">Reference proteome</keyword>
<organism evidence="2 3">
    <name type="scientific">Zingiber officinale</name>
    <name type="common">Ginger</name>
    <name type="synonym">Amomum zingiber</name>
    <dbReference type="NCBI Taxonomy" id="94328"/>
    <lineage>
        <taxon>Eukaryota</taxon>
        <taxon>Viridiplantae</taxon>
        <taxon>Streptophyta</taxon>
        <taxon>Embryophyta</taxon>
        <taxon>Tracheophyta</taxon>
        <taxon>Spermatophyta</taxon>
        <taxon>Magnoliopsida</taxon>
        <taxon>Liliopsida</taxon>
        <taxon>Zingiberales</taxon>
        <taxon>Zingiberaceae</taxon>
        <taxon>Zingiber</taxon>
    </lineage>
</organism>
<comment type="caution">
    <text evidence="2">The sequence shown here is derived from an EMBL/GenBank/DDBJ whole genome shotgun (WGS) entry which is preliminary data.</text>
</comment>
<sequence>MIRQSHLAVVSFIENHLFLFHFTVVATIISVRRFSDPKAILIRHHFLFSGWDGAMHAVFAMLPCGKRLQEPAQESRHGRLIDFGCEEITCKSSPDLFLSFPFVLWPAVKYLFYAEYHTHLTKRRNPGASVESHKADSNYLHVVTLVTLEDMGHTQGYAWLVFDMGCRGQLKLAFCMRNVTGNGGYWGVTMAYGLHAGHDGKALLVGGCSETRKK</sequence>
<evidence type="ECO:0000313" key="2">
    <source>
        <dbReference type="EMBL" id="KAG6529616.1"/>
    </source>
</evidence>
<keyword evidence="1" id="KW-0812">Transmembrane</keyword>
<dbReference type="AlphaFoldDB" id="A0A8J5HMX3"/>
<keyword evidence="1" id="KW-0472">Membrane</keyword>